<protein>
    <recommendedName>
        <fullName evidence="2">Di19 zinc-binding domain-containing protein</fullName>
    </recommendedName>
</protein>
<evidence type="ECO:0000313" key="4">
    <source>
        <dbReference type="Proteomes" id="UP000192578"/>
    </source>
</evidence>
<accession>A0A1W0WD19</accession>
<sequence>MQCILTSSSLAAYFNGEVIHGDHAMSFICPYCGIAGFEETELLPHLESKHTEPCNFWVWCPICVTLDGRDTAMTENLLEHVVHEHDATVEVIPNPANRDPRTPASTFRAHPVQRINRIRPRGGIYRSNLTGSLSSSSQDQPRRPAAPGPTFAMHSGMPPLESSAPASVIPPPIPSAFANPGSPPMSTSTWRERLARNLEAMEGVGSSGRGFTLNVPADGGSAAGGGPNARLRSIWMDSLRGGDIQSAPPPPKESVTFSPTVTAVAAKEEKKSSEVASFVTRLLKDSERVPEPFGCSKRKNKLANERLFMQEVLLATTHEGFLPNLSDALNEPVSYDNLMVPDFDCSVSLVSSNMSISDDSDGEECPPVPRSPRMRVSTGPAIVRAALSDTFLFHLS</sequence>
<evidence type="ECO:0000259" key="2">
    <source>
        <dbReference type="Pfam" id="PF05605"/>
    </source>
</evidence>
<dbReference type="AlphaFoldDB" id="A0A1W0WD19"/>
<gene>
    <name evidence="3" type="ORF">BV898_12719</name>
</gene>
<feature type="domain" description="Di19 zinc-binding" evidence="2">
    <location>
        <begin position="26"/>
        <end position="85"/>
    </location>
</feature>
<proteinExistence type="predicted"/>
<dbReference type="EMBL" id="MTYJ01000131">
    <property type="protein sequence ID" value="OQV13062.1"/>
    <property type="molecule type" value="Genomic_DNA"/>
</dbReference>
<dbReference type="Pfam" id="PF05605">
    <property type="entry name" value="zf-Di19"/>
    <property type="match status" value="1"/>
</dbReference>
<evidence type="ECO:0000256" key="1">
    <source>
        <dbReference type="SAM" id="MobiDB-lite"/>
    </source>
</evidence>
<dbReference type="Proteomes" id="UP000192578">
    <property type="component" value="Unassembled WGS sequence"/>
</dbReference>
<organism evidence="3 4">
    <name type="scientific">Hypsibius exemplaris</name>
    <name type="common">Freshwater tardigrade</name>
    <dbReference type="NCBI Taxonomy" id="2072580"/>
    <lineage>
        <taxon>Eukaryota</taxon>
        <taxon>Metazoa</taxon>
        <taxon>Ecdysozoa</taxon>
        <taxon>Tardigrada</taxon>
        <taxon>Eutardigrada</taxon>
        <taxon>Parachela</taxon>
        <taxon>Hypsibioidea</taxon>
        <taxon>Hypsibiidae</taxon>
        <taxon>Hypsibius</taxon>
    </lineage>
</organism>
<reference evidence="4" key="1">
    <citation type="submission" date="2017-01" db="EMBL/GenBank/DDBJ databases">
        <title>Comparative genomics of anhydrobiosis in the tardigrade Hypsibius dujardini.</title>
        <authorList>
            <person name="Yoshida Y."/>
            <person name="Koutsovoulos G."/>
            <person name="Laetsch D."/>
            <person name="Stevens L."/>
            <person name="Kumar S."/>
            <person name="Horikawa D."/>
            <person name="Ishino K."/>
            <person name="Komine S."/>
            <person name="Tomita M."/>
            <person name="Blaxter M."/>
            <person name="Arakawa K."/>
        </authorList>
    </citation>
    <scope>NUCLEOTIDE SEQUENCE [LARGE SCALE GENOMIC DNA]</scope>
    <source>
        <strain evidence="4">Z151</strain>
    </source>
</reference>
<evidence type="ECO:0000313" key="3">
    <source>
        <dbReference type="EMBL" id="OQV13062.1"/>
    </source>
</evidence>
<comment type="caution">
    <text evidence="3">The sequence shown here is derived from an EMBL/GenBank/DDBJ whole genome shotgun (WGS) entry which is preliminary data.</text>
</comment>
<feature type="region of interest" description="Disordered" evidence="1">
    <location>
        <begin position="120"/>
        <end position="189"/>
    </location>
</feature>
<feature type="region of interest" description="Disordered" evidence="1">
    <location>
        <begin position="355"/>
        <end position="375"/>
    </location>
</feature>
<dbReference type="InterPro" id="IPR008598">
    <property type="entry name" value="Di19_Zn-bd"/>
</dbReference>
<keyword evidence="4" id="KW-1185">Reference proteome</keyword>
<name>A0A1W0WD19_HYPEX</name>